<comment type="function">
    <text evidence="3 13">Endonuclease that specifically degrades the RNA of RNA-DNA hybrids.</text>
</comment>
<keyword evidence="8 12" id="KW-0479">Metal-binding</keyword>
<keyword evidence="7 12" id="KW-0540">Nuclease</keyword>
<feature type="binding site" evidence="12">
    <location>
        <position position="27"/>
    </location>
    <ligand>
        <name>a divalent metal cation</name>
        <dbReference type="ChEBI" id="CHEBI:60240"/>
    </ligand>
</feature>
<evidence type="ECO:0000313" key="16">
    <source>
        <dbReference type="Proteomes" id="UP001174208"/>
    </source>
</evidence>
<dbReference type="PROSITE" id="PS51975">
    <property type="entry name" value="RNASE_H_2"/>
    <property type="match status" value="1"/>
</dbReference>
<evidence type="ECO:0000256" key="8">
    <source>
        <dbReference type="ARBA" id="ARBA00022723"/>
    </source>
</evidence>
<dbReference type="CDD" id="cd07182">
    <property type="entry name" value="RNase_HII_bacteria_HII_like"/>
    <property type="match status" value="1"/>
</dbReference>
<keyword evidence="16" id="KW-1185">Reference proteome</keyword>
<gene>
    <name evidence="15" type="ORF">P5G50_11260</name>
</gene>
<evidence type="ECO:0000256" key="7">
    <source>
        <dbReference type="ARBA" id="ARBA00022722"/>
    </source>
</evidence>
<comment type="catalytic activity">
    <reaction evidence="1 12 13">
        <text>Endonucleolytic cleavage to 5'-phosphomonoester.</text>
        <dbReference type="EC" id="3.1.26.4"/>
    </reaction>
</comment>
<comment type="subcellular location">
    <subcellularLocation>
        <location evidence="4">Cytoplasm</location>
    </subcellularLocation>
</comment>
<dbReference type="PANTHER" id="PTHR10954:SF18">
    <property type="entry name" value="RIBONUCLEASE HII"/>
    <property type="match status" value="1"/>
</dbReference>
<evidence type="ECO:0000313" key="15">
    <source>
        <dbReference type="EMBL" id="MDN4615028.1"/>
    </source>
</evidence>
<feature type="domain" description="RNase H type-2" evidence="14">
    <location>
        <begin position="21"/>
        <end position="225"/>
    </location>
</feature>
<dbReference type="InterPro" id="IPR036397">
    <property type="entry name" value="RNaseH_sf"/>
</dbReference>
<dbReference type="Gene3D" id="3.30.420.10">
    <property type="entry name" value="Ribonuclease H-like superfamily/Ribonuclease H"/>
    <property type="match status" value="1"/>
</dbReference>
<dbReference type="InterPro" id="IPR022898">
    <property type="entry name" value="RNase_HII"/>
</dbReference>
<dbReference type="EC" id="3.1.26.4" evidence="13"/>
<evidence type="ECO:0000256" key="12">
    <source>
        <dbReference type="PROSITE-ProRule" id="PRU01319"/>
    </source>
</evidence>
<reference evidence="15" key="1">
    <citation type="submission" date="2023-06" db="EMBL/GenBank/DDBJ databases">
        <title>MT1 and MT2 Draft Genomes of Novel Species.</title>
        <authorList>
            <person name="Venkateswaran K."/>
        </authorList>
    </citation>
    <scope>NUCLEOTIDE SEQUENCE</scope>
    <source>
        <strain evidence="15">F6_8S_P_1B</strain>
    </source>
</reference>
<comment type="cofactor">
    <cofactor evidence="2">
        <name>Mg(2+)</name>
        <dbReference type="ChEBI" id="CHEBI:18420"/>
    </cofactor>
</comment>
<comment type="cofactor">
    <cofactor evidence="12">
        <name>Mn(2+)</name>
        <dbReference type="ChEBI" id="CHEBI:29035"/>
    </cofactor>
    <cofactor evidence="12">
        <name>Mg(2+)</name>
        <dbReference type="ChEBI" id="CHEBI:18420"/>
    </cofactor>
    <text evidence="12">Manganese or magnesium. Binds 1 divalent metal ion per monomer in the absence of substrate. May bind a second metal ion after substrate binding.</text>
</comment>
<evidence type="ECO:0000256" key="2">
    <source>
        <dbReference type="ARBA" id="ARBA00001946"/>
    </source>
</evidence>
<evidence type="ECO:0000256" key="1">
    <source>
        <dbReference type="ARBA" id="ARBA00000077"/>
    </source>
</evidence>
<evidence type="ECO:0000256" key="6">
    <source>
        <dbReference type="ARBA" id="ARBA00022490"/>
    </source>
</evidence>
<dbReference type="SUPFAM" id="SSF53098">
    <property type="entry name" value="Ribonuclease H-like"/>
    <property type="match status" value="1"/>
</dbReference>
<evidence type="ECO:0000259" key="14">
    <source>
        <dbReference type="PROSITE" id="PS51975"/>
    </source>
</evidence>
<evidence type="ECO:0000256" key="10">
    <source>
        <dbReference type="ARBA" id="ARBA00022801"/>
    </source>
</evidence>
<comment type="caution">
    <text evidence="15">The sequence shown here is derived from an EMBL/GenBank/DDBJ whole genome shotgun (WGS) entry which is preliminary data.</text>
</comment>
<dbReference type="Proteomes" id="UP001174208">
    <property type="component" value="Unassembled WGS sequence"/>
</dbReference>
<name>A0ABT8KDI8_9MICO</name>
<comment type="similarity">
    <text evidence="5 13">Belongs to the RNase HII family.</text>
</comment>
<evidence type="ECO:0000256" key="5">
    <source>
        <dbReference type="ARBA" id="ARBA00007383"/>
    </source>
</evidence>
<feature type="binding site" evidence="12">
    <location>
        <position position="126"/>
    </location>
    <ligand>
        <name>a divalent metal cation</name>
        <dbReference type="ChEBI" id="CHEBI:60240"/>
    </ligand>
</feature>
<feature type="binding site" evidence="12">
    <location>
        <position position="28"/>
    </location>
    <ligand>
        <name>a divalent metal cation</name>
        <dbReference type="ChEBI" id="CHEBI:60240"/>
    </ligand>
</feature>
<keyword evidence="11" id="KW-0464">Manganese</keyword>
<evidence type="ECO:0000256" key="4">
    <source>
        <dbReference type="ARBA" id="ARBA00004496"/>
    </source>
</evidence>
<proteinExistence type="inferred from homology"/>
<evidence type="ECO:0000256" key="11">
    <source>
        <dbReference type="ARBA" id="ARBA00023211"/>
    </source>
</evidence>
<sequence>MMAPVTPSLRFEKGLFRQGVTSIVAVDEVGRGALAGPVAVGMVVIDTAVKRIPPGLRDSKLLPEPVREALEPACRRWALHHAVGIASAEEIDTLGIIHCLGLAGARAFTQLQQQGAPVEEATLILDGNHDYLNALLMRPARVVTRIKADRDCASVAAASVIAKVHRDRQMIAHDADYPGYGWAGNKGYSTPEHFAAIDELGPTALHRLTWLKPPTLDLPFDGAAEASAADAAEAALRELELPA</sequence>
<dbReference type="PANTHER" id="PTHR10954">
    <property type="entry name" value="RIBONUCLEASE H2 SUBUNIT A"/>
    <property type="match status" value="1"/>
</dbReference>
<evidence type="ECO:0000256" key="13">
    <source>
        <dbReference type="RuleBase" id="RU003515"/>
    </source>
</evidence>
<dbReference type="EMBL" id="JAROCF010000001">
    <property type="protein sequence ID" value="MDN4615028.1"/>
    <property type="molecule type" value="Genomic_DNA"/>
</dbReference>
<keyword evidence="9 12" id="KW-0255">Endonuclease</keyword>
<dbReference type="NCBIfam" id="NF000595">
    <property type="entry name" value="PRK00015.1-3"/>
    <property type="match status" value="1"/>
</dbReference>
<evidence type="ECO:0000256" key="9">
    <source>
        <dbReference type="ARBA" id="ARBA00022759"/>
    </source>
</evidence>
<keyword evidence="6" id="KW-0963">Cytoplasm</keyword>
<evidence type="ECO:0000256" key="3">
    <source>
        <dbReference type="ARBA" id="ARBA00004065"/>
    </source>
</evidence>
<dbReference type="InterPro" id="IPR001352">
    <property type="entry name" value="RNase_HII/HIII"/>
</dbReference>
<protein>
    <recommendedName>
        <fullName evidence="13">Ribonuclease</fullName>
        <ecNumber evidence="13">3.1.26.4</ecNumber>
    </recommendedName>
</protein>
<accession>A0ABT8KDI8</accession>
<keyword evidence="10 12" id="KW-0378">Hydrolase</keyword>
<organism evidence="15 16">
    <name type="scientific">Leifsonia williamsii</name>
    <dbReference type="NCBI Taxonomy" id="3035919"/>
    <lineage>
        <taxon>Bacteria</taxon>
        <taxon>Bacillati</taxon>
        <taxon>Actinomycetota</taxon>
        <taxon>Actinomycetes</taxon>
        <taxon>Micrococcales</taxon>
        <taxon>Microbacteriaceae</taxon>
        <taxon>Leifsonia</taxon>
    </lineage>
</organism>
<dbReference type="Pfam" id="PF01351">
    <property type="entry name" value="RNase_HII"/>
    <property type="match status" value="1"/>
</dbReference>
<dbReference type="GO" id="GO:0004523">
    <property type="term" value="F:RNA-DNA hybrid ribonuclease activity"/>
    <property type="evidence" value="ECO:0007669"/>
    <property type="project" value="UniProtKB-EC"/>
</dbReference>
<dbReference type="InterPro" id="IPR012337">
    <property type="entry name" value="RNaseH-like_sf"/>
</dbReference>
<dbReference type="InterPro" id="IPR024567">
    <property type="entry name" value="RNase_HII/HIII_dom"/>
</dbReference>